<evidence type="ECO:0000256" key="2">
    <source>
        <dbReference type="SAM" id="MobiDB-lite"/>
    </source>
</evidence>
<dbReference type="InterPro" id="IPR000215">
    <property type="entry name" value="Serpin_fam"/>
</dbReference>
<evidence type="ECO:0000256" key="3">
    <source>
        <dbReference type="SAM" id="SignalP"/>
    </source>
</evidence>
<reference evidence="5" key="3">
    <citation type="submission" date="2025-09" db="UniProtKB">
        <authorList>
            <consortium name="Ensembl"/>
        </authorList>
    </citation>
    <scope>IDENTIFICATION</scope>
    <source>
        <strain evidence="5">broiler</strain>
    </source>
</reference>
<keyword evidence="6" id="KW-1185">Reference proteome</keyword>
<dbReference type="OrthoDB" id="6433428at2759"/>
<evidence type="ECO:0000256" key="1">
    <source>
        <dbReference type="RuleBase" id="RU000411"/>
    </source>
</evidence>
<dbReference type="SMART" id="SM00093">
    <property type="entry name" value="SERPIN"/>
    <property type="match status" value="1"/>
</dbReference>
<dbReference type="SUPFAM" id="SSF56574">
    <property type="entry name" value="Serpins"/>
    <property type="match status" value="2"/>
</dbReference>
<accession>A0A8V1A848</accession>
<dbReference type="Gene3D" id="3.30.497.10">
    <property type="entry name" value="Antithrombin, subunit I, domain 2"/>
    <property type="match status" value="2"/>
</dbReference>
<dbReference type="Proteomes" id="UP000000539">
    <property type="component" value="Chromosome 5"/>
</dbReference>
<protein>
    <submittedName>
        <fullName evidence="5">Serpin family G member 1</fullName>
    </submittedName>
</protein>
<dbReference type="Pfam" id="PF00079">
    <property type="entry name" value="Serpin"/>
    <property type="match status" value="1"/>
</dbReference>
<feature type="compositionally biased region" description="Pro residues" evidence="2">
    <location>
        <begin position="112"/>
        <end position="124"/>
    </location>
</feature>
<feature type="compositionally biased region" description="Polar residues" evidence="2">
    <location>
        <begin position="51"/>
        <end position="67"/>
    </location>
</feature>
<dbReference type="InterPro" id="IPR042185">
    <property type="entry name" value="Serpin_sf_2"/>
</dbReference>
<feature type="compositionally biased region" description="Low complexity" evidence="2">
    <location>
        <begin position="102"/>
        <end position="111"/>
    </location>
</feature>
<name>A0A8V1A848_CHICK</name>
<keyword evidence="7" id="KW-1267">Proteomics identification</keyword>
<evidence type="ECO:0000313" key="6">
    <source>
        <dbReference type="Proteomes" id="UP000000539"/>
    </source>
</evidence>
<dbReference type="InterPro" id="IPR023796">
    <property type="entry name" value="Serpin_dom"/>
</dbReference>
<keyword evidence="3" id="KW-0732">Signal</keyword>
<proteinExistence type="evidence at protein level"/>
<dbReference type="GO" id="GO:0005615">
    <property type="term" value="C:extracellular space"/>
    <property type="evidence" value="ECO:0007669"/>
    <property type="project" value="InterPro"/>
</dbReference>
<dbReference type="PANTHER" id="PTHR11461:SF159">
    <property type="entry name" value="PLASMA PROTEASE C1 INHIBITOR"/>
    <property type="match status" value="1"/>
</dbReference>
<organism evidence="5 6">
    <name type="scientific">Gallus gallus</name>
    <name type="common">Chicken</name>
    <dbReference type="NCBI Taxonomy" id="9031"/>
    <lineage>
        <taxon>Eukaryota</taxon>
        <taxon>Metazoa</taxon>
        <taxon>Chordata</taxon>
        <taxon>Craniata</taxon>
        <taxon>Vertebrata</taxon>
        <taxon>Euteleostomi</taxon>
        <taxon>Archelosauria</taxon>
        <taxon>Archosauria</taxon>
        <taxon>Dinosauria</taxon>
        <taxon>Saurischia</taxon>
        <taxon>Theropoda</taxon>
        <taxon>Coelurosauria</taxon>
        <taxon>Aves</taxon>
        <taxon>Neognathae</taxon>
        <taxon>Galloanserae</taxon>
        <taxon>Galliformes</taxon>
        <taxon>Phasianidae</taxon>
        <taxon>Phasianinae</taxon>
        <taxon>Gallus</taxon>
    </lineage>
</organism>
<dbReference type="Gene3D" id="2.30.39.10">
    <property type="entry name" value="Alpha-1-antitrypsin, domain 1"/>
    <property type="match status" value="1"/>
</dbReference>
<feature type="signal peptide" evidence="3">
    <location>
        <begin position="1"/>
        <end position="16"/>
    </location>
</feature>
<evidence type="ECO:0000313" key="5">
    <source>
        <dbReference type="Ensembl" id="ENSGALP00010039400.1"/>
    </source>
</evidence>
<evidence type="ECO:0000259" key="4">
    <source>
        <dbReference type="SMART" id="SM00093"/>
    </source>
</evidence>
<sequence length="415" mass="43699">MKLCLLLVCLVATVTATVTPVSTPETTPSGRVKPIRLQPAQTVFPRLWDTGTPTQPVPSSNASTTEEPSLGAVLEALEPLGPVEFVAAPEESGTAANGSVATPEPETTTGPPSTPPDTINPPCPGDEEPAETCWAPTREQKEEVAMALGTFALRFYQHMAESAKPDTNLLFSPVNVALGLSHLLLGEGLPVVQPTHPRPSRLPGPAEPHYCPQVPAVRPSSAWLPSWGTSQGWPACTAPCSSLSMCQGCSPPQRSSTTQVGRLELSGGLSLVVLVPRGPPEALEAVERALDPPTFLALLQRAANTPVRPTTVALPRLHLDLAVDVVAKVHDMDFGLFLDAELCGLAQGPEVAVDAAQHRAVLTLDEKGVEAAGAMATSLARIALQLEALQPFLFVLWDEGNAIPLFMGRLSDPQA</sequence>
<reference evidence="5" key="1">
    <citation type="submission" date="2020-11" db="EMBL/GenBank/DDBJ databases">
        <title>Gallus gallus (Chicken) genome, bGalGal1, GRCg7b, maternal haplotype autosomes + Z &amp; W.</title>
        <authorList>
            <person name="Warren W."/>
            <person name="Formenti G."/>
            <person name="Fedrigo O."/>
            <person name="Haase B."/>
            <person name="Mountcastle J."/>
            <person name="Balacco J."/>
            <person name="Tracey A."/>
            <person name="Schneider V."/>
            <person name="Okimoto R."/>
            <person name="Cheng H."/>
            <person name="Hawken R."/>
            <person name="Howe K."/>
            <person name="Jarvis E.D."/>
        </authorList>
    </citation>
    <scope>NUCLEOTIDE SEQUENCE [LARGE SCALE GENOMIC DNA]</scope>
    <source>
        <strain evidence="5">Broiler</strain>
    </source>
</reference>
<feature type="region of interest" description="Disordered" evidence="2">
    <location>
        <begin position="46"/>
        <end position="67"/>
    </location>
</feature>
<dbReference type="GO" id="GO:0004867">
    <property type="term" value="F:serine-type endopeptidase inhibitor activity"/>
    <property type="evidence" value="ECO:0007669"/>
    <property type="project" value="InterPro"/>
</dbReference>
<dbReference type="AlphaFoldDB" id="A0A8V1A848"/>
<dbReference type="Ensembl" id="ENSGALT00010063971.1">
    <property type="protein sequence ID" value="ENSGALP00010039400.1"/>
    <property type="gene ID" value="ENSGALG00010026291.1"/>
</dbReference>
<dbReference type="GeneTree" id="ENSGT00940000159681"/>
<feature type="domain" description="Serpin" evidence="4">
    <location>
        <begin position="153"/>
        <end position="413"/>
    </location>
</feature>
<feature type="region of interest" description="Disordered" evidence="2">
    <location>
        <begin position="91"/>
        <end position="131"/>
    </location>
</feature>
<dbReference type="InterPro" id="IPR036186">
    <property type="entry name" value="Serpin_sf"/>
</dbReference>
<reference evidence="5" key="2">
    <citation type="submission" date="2025-08" db="UniProtKB">
        <authorList>
            <consortium name="Ensembl"/>
        </authorList>
    </citation>
    <scope>IDENTIFICATION</scope>
    <source>
        <strain evidence="5">broiler</strain>
    </source>
</reference>
<gene>
    <name evidence="5" type="primary">SERPING1</name>
</gene>
<dbReference type="PANTHER" id="PTHR11461">
    <property type="entry name" value="SERINE PROTEASE INHIBITOR, SERPIN"/>
    <property type="match status" value="1"/>
</dbReference>
<dbReference type="InterPro" id="IPR042178">
    <property type="entry name" value="Serpin_sf_1"/>
</dbReference>
<feature type="chain" id="PRO_5036447982" evidence="3">
    <location>
        <begin position="17"/>
        <end position="415"/>
    </location>
</feature>
<comment type="similarity">
    <text evidence="1">Belongs to the serpin family.</text>
</comment>
<evidence type="ECO:0007829" key="7">
    <source>
        <dbReference type="PeptideAtlas" id="A0A8V1A848"/>
    </source>
</evidence>